<keyword evidence="4" id="KW-0433">Leucine-rich repeat</keyword>
<evidence type="ECO:0000256" key="4">
    <source>
        <dbReference type="ARBA" id="ARBA00022614"/>
    </source>
</evidence>
<protein>
    <recommendedName>
        <fullName evidence="2">non-specific serine/threonine protein kinase</fullName>
        <ecNumber evidence="2">2.7.11.1</ecNumber>
    </recommendedName>
</protein>
<dbReference type="InterPro" id="IPR021720">
    <property type="entry name" value="Malectin_dom"/>
</dbReference>
<keyword evidence="18" id="KW-1185">Reference proteome</keyword>
<comment type="subcellular location">
    <subcellularLocation>
        <location evidence="1">Membrane</location>
        <topology evidence="1">Single-pass type I membrane protein</topology>
    </subcellularLocation>
</comment>
<evidence type="ECO:0000256" key="5">
    <source>
        <dbReference type="ARBA" id="ARBA00022679"/>
    </source>
</evidence>
<dbReference type="EC" id="2.7.11.1" evidence="2"/>
<keyword evidence="12" id="KW-0325">Glycoprotein</keyword>
<dbReference type="Pfam" id="PF11721">
    <property type="entry name" value="Malectin"/>
    <property type="match status" value="1"/>
</dbReference>
<keyword evidence="5" id="KW-0808">Transferase</keyword>
<keyword evidence="8" id="KW-0547">Nucleotide-binding</keyword>
<dbReference type="Proteomes" id="UP000653305">
    <property type="component" value="Unassembled WGS sequence"/>
</dbReference>
<accession>A0A830D8J6</accession>
<dbReference type="PANTHER" id="PTHR48006:SF98">
    <property type="entry name" value="MALECTIN DOMAIN-CONTAINING PROTEIN"/>
    <property type="match status" value="1"/>
</dbReference>
<reference evidence="17" key="1">
    <citation type="submission" date="2020-07" db="EMBL/GenBank/DDBJ databases">
        <title>Ethylene signaling mediates host invasion by parasitic plants.</title>
        <authorList>
            <person name="Yoshida S."/>
        </authorList>
    </citation>
    <scope>NUCLEOTIDE SEQUENCE</scope>
    <source>
        <strain evidence="17">Okayama</strain>
    </source>
</reference>
<evidence type="ECO:0000256" key="11">
    <source>
        <dbReference type="ARBA" id="ARBA00023170"/>
    </source>
</evidence>
<dbReference type="OrthoDB" id="676979at2759"/>
<evidence type="ECO:0000256" key="8">
    <source>
        <dbReference type="ARBA" id="ARBA00022741"/>
    </source>
</evidence>
<keyword evidence="9" id="KW-0067">ATP-binding</keyword>
<evidence type="ECO:0000313" key="17">
    <source>
        <dbReference type="EMBL" id="GFQ03486.1"/>
    </source>
</evidence>
<dbReference type="InterPro" id="IPR032675">
    <property type="entry name" value="LRR_dom_sf"/>
</dbReference>
<gene>
    <name evidence="17" type="ORF">PHJA_002492400</name>
</gene>
<proteinExistence type="predicted"/>
<dbReference type="InterPro" id="IPR051824">
    <property type="entry name" value="LRR_Rcpt-Like_S/T_Kinase"/>
</dbReference>
<dbReference type="Gene3D" id="3.80.10.10">
    <property type="entry name" value="Ribonuclease Inhibitor"/>
    <property type="match status" value="2"/>
</dbReference>
<dbReference type="AlphaFoldDB" id="A0A830D8J6"/>
<feature type="chain" id="PRO_5032339266" description="non-specific serine/threonine protein kinase" evidence="15">
    <location>
        <begin position="19"/>
        <end position="519"/>
    </location>
</feature>
<keyword evidence="6 15" id="KW-0732">Signal</keyword>
<evidence type="ECO:0000259" key="16">
    <source>
        <dbReference type="Pfam" id="PF11721"/>
    </source>
</evidence>
<organism evidence="17 18">
    <name type="scientific">Phtheirospermum japonicum</name>
    <dbReference type="NCBI Taxonomy" id="374723"/>
    <lineage>
        <taxon>Eukaryota</taxon>
        <taxon>Viridiplantae</taxon>
        <taxon>Streptophyta</taxon>
        <taxon>Embryophyta</taxon>
        <taxon>Tracheophyta</taxon>
        <taxon>Spermatophyta</taxon>
        <taxon>Magnoliopsida</taxon>
        <taxon>eudicotyledons</taxon>
        <taxon>Gunneridae</taxon>
        <taxon>Pentapetalae</taxon>
        <taxon>asterids</taxon>
        <taxon>lamiids</taxon>
        <taxon>Lamiales</taxon>
        <taxon>Orobanchaceae</taxon>
        <taxon>Orobanchaceae incertae sedis</taxon>
        <taxon>Phtheirospermum</taxon>
    </lineage>
</organism>
<dbReference type="PANTHER" id="PTHR48006">
    <property type="entry name" value="LEUCINE-RICH REPEAT-CONTAINING PROTEIN DDB_G0281931-RELATED"/>
    <property type="match status" value="1"/>
</dbReference>
<dbReference type="SUPFAM" id="SSF52058">
    <property type="entry name" value="L domain-like"/>
    <property type="match status" value="1"/>
</dbReference>
<keyword evidence="7" id="KW-0677">Repeat</keyword>
<sequence>MGLLSFTLFALWMLQISAEQSPLPTEPREVVAIKKIIDHWGLRSKLNLNVDPCIPNATWAPKDANPRIACDCFNTACHITHLKIYALDVFGEIPQALFNLTELVDLDLGQNVINGLIPREIGKLSKMQYLSLGINNLTGPVPAELGNLTKLISLSFGSNSLHGTLPPELGKLTSLQQLWASDNNFTGKIPEFLGSFTELVDLRLEGTNLEGPIPSSFGALTKLEELRIGDLGGIVDSSLDFVENMTSLSTLSLRNCRIGGQIQEKLSSLLKLERLDLSFNKLTGQIPASFKNFSSLQFLFLGTNSFSGELNLPSDIISSENSAFIGLDVSFNPLTGNISRGPENIEINVVGTSINDPNLKDGGHTLVSTDKTNFDDDSEMLGAASLYTNVSSQWAVSRFGIFYSNKNGPQMDKAQTRSQISKTSDSELYQNARISANSLRVIQDFNIQKEAGGSNKALVKKFKANVTNTVMDIHLVWAGKGTCCIPLQSTYGPLISAVHVHQDDKNQRFPVAEAETGCY</sequence>
<comment type="caution">
    <text evidence="17">The sequence shown here is derived from an EMBL/GenBank/DDBJ whole genome shotgun (WGS) entry which is preliminary data.</text>
</comment>
<evidence type="ECO:0000313" key="18">
    <source>
        <dbReference type="Proteomes" id="UP000653305"/>
    </source>
</evidence>
<evidence type="ECO:0000256" key="12">
    <source>
        <dbReference type="ARBA" id="ARBA00023180"/>
    </source>
</evidence>
<evidence type="ECO:0000256" key="2">
    <source>
        <dbReference type="ARBA" id="ARBA00012513"/>
    </source>
</evidence>
<dbReference type="GO" id="GO:0004674">
    <property type="term" value="F:protein serine/threonine kinase activity"/>
    <property type="evidence" value="ECO:0007669"/>
    <property type="project" value="UniProtKB-EC"/>
</dbReference>
<comment type="catalytic activity">
    <reaction evidence="13">
        <text>L-threonyl-[protein] + ATP = O-phospho-L-threonyl-[protein] + ADP + H(+)</text>
        <dbReference type="Rhea" id="RHEA:46608"/>
        <dbReference type="Rhea" id="RHEA-COMP:11060"/>
        <dbReference type="Rhea" id="RHEA-COMP:11605"/>
        <dbReference type="ChEBI" id="CHEBI:15378"/>
        <dbReference type="ChEBI" id="CHEBI:30013"/>
        <dbReference type="ChEBI" id="CHEBI:30616"/>
        <dbReference type="ChEBI" id="CHEBI:61977"/>
        <dbReference type="ChEBI" id="CHEBI:456216"/>
        <dbReference type="EC" id="2.7.11.1"/>
    </reaction>
</comment>
<feature type="signal peptide" evidence="15">
    <location>
        <begin position="1"/>
        <end position="18"/>
    </location>
</feature>
<dbReference type="Pfam" id="PF13855">
    <property type="entry name" value="LRR_8"/>
    <property type="match status" value="1"/>
</dbReference>
<evidence type="ECO:0000256" key="10">
    <source>
        <dbReference type="ARBA" id="ARBA00023136"/>
    </source>
</evidence>
<dbReference type="Gene3D" id="2.60.120.430">
    <property type="entry name" value="Galactose-binding lectin"/>
    <property type="match status" value="1"/>
</dbReference>
<evidence type="ECO:0000256" key="14">
    <source>
        <dbReference type="ARBA" id="ARBA00048679"/>
    </source>
</evidence>
<evidence type="ECO:0000256" key="6">
    <source>
        <dbReference type="ARBA" id="ARBA00022729"/>
    </source>
</evidence>
<dbReference type="FunFam" id="3.80.10.10:FF:000400">
    <property type="entry name" value="Nuclear pore complex protein NUP107"/>
    <property type="match status" value="1"/>
</dbReference>
<feature type="domain" description="Malectin" evidence="16">
    <location>
        <begin position="440"/>
        <end position="498"/>
    </location>
</feature>
<name>A0A830D8J6_9LAMI</name>
<evidence type="ECO:0000256" key="13">
    <source>
        <dbReference type="ARBA" id="ARBA00047899"/>
    </source>
</evidence>
<dbReference type="GO" id="GO:0016020">
    <property type="term" value="C:membrane"/>
    <property type="evidence" value="ECO:0007669"/>
    <property type="project" value="UniProtKB-SubCell"/>
</dbReference>
<comment type="catalytic activity">
    <reaction evidence="14">
        <text>L-seryl-[protein] + ATP = O-phospho-L-seryl-[protein] + ADP + H(+)</text>
        <dbReference type="Rhea" id="RHEA:17989"/>
        <dbReference type="Rhea" id="RHEA-COMP:9863"/>
        <dbReference type="Rhea" id="RHEA-COMP:11604"/>
        <dbReference type="ChEBI" id="CHEBI:15378"/>
        <dbReference type="ChEBI" id="CHEBI:29999"/>
        <dbReference type="ChEBI" id="CHEBI:30616"/>
        <dbReference type="ChEBI" id="CHEBI:83421"/>
        <dbReference type="ChEBI" id="CHEBI:456216"/>
        <dbReference type="EC" id="2.7.11.1"/>
    </reaction>
</comment>
<evidence type="ECO:0000256" key="9">
    <source>
        <dbReference type="ARBA" id="ARBA00022840"/>
    </source>
</evidence>
<evidence type="ECO:0000256" key="1">
    <source>
        <dbReference type="ARBA" id="ARBA00004479"/>
    </source>
</evidence>
<dbReference type="InterPro" id="IPR001611">
    <property type="entry name" value="Leu-rich_rpt"/>
</dbReference>
<evidence type="ECO:0000256" key="7">
    <source>
        <dbReference type="ARBA" id="ARBA00022737"/>
    </source>
</evidence>
<dbReference type="EMBL" id="BMAC01000836">
    <property type="protein sequence ID" value="GFQ03486.1"/>
    <property type="molecule type" value="Genomic_DNA"/>
</dbReference>
<dbReference type="GO" id="GO:0005524">
    <property type="term" value="F:ATP binding"/>
    <property type="evidence" value="ECO:0007669"/>
    <property type="project" value="UniProtKB-KW"/>
</dbReference>
<keyword evidence="17" id="KW-0418">Kinase</keyword>
<evidence type="ECO:0000256" key="15">
    <source>
        <dbReference type="SAM" id="SignalP"/>
    </source>
</evidence>
<evidence type="ECO:0000256" key="3">
    <source>
        <dbReference type="ARBA" id="ARBA00022553"/>
    </source>
</evidence>
<keyword evidence="10" id="KW-0472">Membrane</keyword>
<dbReference type="Pfam" id="PF00560">
    <property type="entry name" value="LRR_1"/>
    <property type="match status" value="2"/>
</dbReference>
<keyword evidence="11 17" id="KW-0675">Receptor</keyword>
<keyword evidence="3" id="KW-0597">Phosphoprotein</keyword>